<comment type="catalytic activity">
    <reaction evidence="18">
        <text>all-trans-lycopene = gamma-carotene</text>
        <dbReference type="Rhea" id="RHEA:32219"/>
        <dbReference type="ChEBI" id="CHEBI:15948"/>
        <dbReference type="ChEBI" id="CHEBI:27740"/>
        <dbReference type="EC" id="5.5.1.19"/>
    </reaction>
</comment>
<evidence type="ECO:0000256" key="7">
    <source>
        <dbReference type="ARBA" id="ARBA00012242"/>
    </source>
</evidence>
<comment type="similarity">
    <text evidence="6">In the C-terminal section; belongs to the phytoene/squalene synthase family.</text>
</comment>
<name>A0A7S9PTF6_EPIFF</name>
<dbReference type="EMBL" id="CP031386">
    <property type="protein sequence ID" value="QPG95398.1"/>
    <property type="molecule type" value="Genomic_DNA"/>
</dbReference>
<keyword evidence="13 19" id="KW-1133">Transmembrane helix</keyword>
<sequence length="583" mass="64671">MGFDYALVHVKYTIPPAVILTFFYRGISTRLDLYRVAFLVSIAVIATIPWDSYLIHQEIWTYPPHVIVGPKLFDIPAEELFFFVIQAYNTSILYLFLSKTVTHAAYLLPAQRCKSNDDGGTHEAALKHGIFALMATVISLGAWMMAHGGQGTTYLGLILVWAGPFALLLWGLSGYMIQRLPLSTTLLPIVLPTLYLWVVDTIALRRGTWVIASGTKLGIHVWRGLEVEEAIFFLATNTLIVFGLVAFDHAVAILDANASTFPRIAATPSPALLIRALVLSSAQYDHGRIHAIRDAVERLRRKSRSFHFASAFFSGRTRIDLVLLYSFCRVADDLVDNAKTSKEAFEHVAKLREYLDAVFDAGDDGKERMSNAPVVLKRGVTSFPEDARSALLHLPTYLPSAPLYRLLDGFETDLRFNNDLGTAWPIQDEAHVSEYAACVAGTVAELCIELILHNTTTPIPRSMHGHLVTSGRRMGIALQYVNMARDISVDAAMNRVYLPTTWLTQQKLSPDDVLANPTSAAVLGLRERLLDEADGIYRDNRGAIDALPSEVRGPMRVAVESYMEIGRVLRRGGGGERERESVV</sequence>
<dbReference type="EC" id="2.5.1.32" evidence="8"/>
<evidence type="ECO:0000256" key="8">
    <source>
        <dbReference type="ARBA" id="ARBA00012396"/>
    </source>
</evidence>
<dbReference type="GO" id="GO:0016872">
    <property type="term" value="F:intramolecular lyase activity"/>
    <property type="evidence" value="ECO:0007669"/>
    <property type="project" value="InterPro"/>
</dbReference>
<dbReference type="EC" id="5.5.1.19" evidence="7"/>
<dbReference type="InterPro" id="IPR044843">
    <property type="entry name" value="Trans_IPPS_bact-type"/>
</dbReference>
<evidence type="ECO:0000256" key="10">
    <source>
        <dbReference type="ARBA" id="ARBA00022679"/>
    </source>
</evidence>
<dbReference type="Gene3D" id="1.10.600.10">
    <property type="entry name" value="Farnesyl Diphosphate Synthase"/>
    <property type="match status" value="1"/>
</dbReference>
<feature type="transmembrane region" description="Helical" evidence="19">
    <location>
        <begin position="180"/>
        <end position="198"/>
    </location>
</feature>
<evidence type="ECO:0000256" key="19">
    <source>
        <dbReference type="SAM" id="Phobius"/>
    </source>
</evidence>
<dbReference type="GO" id="GO:0051996">
    <property type="term" value="F:squalene synthase [NAD(P)H] activity"/>
    <property type="evidence" value="ECO:0007669"/>
    <property type="project" value="InterPro"/>
</dbReference>
<dbReference type="GO" id="GO:0016117">
    <property type="term" value="P:carotenoid biosynthetic process"/>
    <property type="evidence" value="ECO:0007669"/>
    <property type="project" value="UniProtKB-KW"/>
</dbReference>
<dbReference type="SFLD" id="SFLDS00005">
    <property type="entry name" value="Isoprenoid_Synthase_Type_I"/>
    <property type="match status" value="1"/>
</dbReference>
<accession>A0A7S9PTF6</accession>
<keyword evidence="16" id="KW-0511">Multifunctional enzyme</keyword>
<dbReference type="SUPFAM" id="SSF48576">
    <property type="entry name" value="Terpenoid synthases"/>
    <property type="match status" value="1"/>
</dbReference>
<dbReference type="OrthoDB" id="6600518at2759"/>
<evidence type="ECO:0000256" key="4">
    <source>
        <dbReference type="ARBA" id="ARBA00005172"/>
    </source>
</evidence>
<keyword evidence="11 19" id="KW-0812">Transmembrane</keyword>
<evidence type="ECO:0000256" key="5">
    <source>
        <dbReference type="ARBA" id="ARBA00008247"/>
    </source>
</evidence>
<evidence type="ECO:0000256" key="11">
    <source>
        <dbReference type="ARBA" id="ARBA00022692"/>
    </source>
</evidence>
<evidence type="ECO:0000256" key="1">
    <source>
        <dbReference type="ARBA" id="ARBA00001805"/>
    </source>
</evidence>
<dbReference type="InterPro" id="IPR008949">
    <property type="entry name" value="Isoprenoid_synthase_dom_sf"/>
</dbReference>
<dbReference type="GO" id="GO:0045436">
    <property type="term" value="F:lycopene beta cyclase activity"/>
    <property type="evidence" value="ECO:0007669"/>
    <property type="project" value="UniProtKB-ARBA"/>
</dbReference>
<dbReference type="GO" id="GO:0016020">
    <property type="term" value="C:membrane"/>
    <property type="evidence" value="ECO:0007669"/>
    <property type="project" value="UniProtKB-SubCell"/>
</dbReference>
<reference evidence="20 21" key="1">
    <citation type="journal article" date="2018" name="PLoS Genet.">
        <title>Repeat elements organise 3D genome structure and mediate transcription in the filamentous fungus Epichloe festucae.</title>
        <authorList>
            <person name="Winter D.J."/>
            <person name="Ganley A.R.D."/>
            <person name="Young C.A."/>
            <person name="Liachko I."/>
            <person name="Schardl C.L."/>
            <person name="Dupont P.Y."/>
            <person name="Berry D."/>
            <person name="Ram A."/>
            <person name="Scott B."/>
            <person name="Cox M.P."/>
        </authorList>
    </citation>
    <scope>NUCLEOTIDE SEQUENCE [LARGE SCALE GENOMIC DNA]</scope>
    <source>
        <strain evidence="20 21">Fl1</strain>
    </source>
</reference>
<keyword evidence="10" id="KW-0808">Transferase</keyword>
<feature type="transmembrane region" description="Helical" evidence="19">
    <location>
        <begin position="36"/>
        <end position="55"/>
    </location>
</feature>
<keyword evidence="14 19" id="KW-0472">Membrane</keyword>
<evidence type="ECO:0000256" key="3">
    <source>
        <dbReference type="ARBA" id="ARBA00005089"/>
    </source>
</evidence>
<evidence type="ECO:0000256" key="15">
    <source>
        <dbReference type="ARBA" id="ARBA00023235"/>
    </source>
</evidence>
<dbReference type="InterPro" id="IPR002060">
    <property type="entry name" value="Squ/phyt_synthse"/>
</dbReference>
<comment type="pathway">
    <text evidence="4">Carotenoid biosynthesis; phytoene biosynthesis; all-trans-phytoene from geranylgeranyl diphosphate: step 1/1.</text>
</comment>
<dbReference type="UniPathway" id="UPA00799">
    <property type="reaction ID" value="UER00773"/>
</dbReference>
<dbReference type="NCBIfam" id="TIGR03462">
    <property type="entry name" value="CarR_dom_SF"/>
    <property type="match status" value="2"/>
</dbReference>
<evidence type="ECO:0000313" key="20">
    <source>
        <dbReference type="EMBL" id="QPG95398.1"/>
    </source>
</evidence>
<keyword evidence="12" id="KW-0125">Carotenoid biosynthesis</keyword>
<gene>
    <name evidence="20" type="ORF">C2857_000536</name>
</gene>
<dbReference type="SFLD" id="SFLDG01018">
    <property type="entry name" value="Squalene/Phytoene_Synthase_Lik"/>
    <property type="match status" value="1"/>
</dbReference>
<dbReference type="SFLD" id="SFLDG01212">
    <property type="entry name" value="Phytoene_synthase_like"/>
    <property type="match status" value="1"/>
</dbReference>
<evidence type="ECO:0000256" key="13">
    <source>
        <dbReference type="ARBA" id="ARBA00022989"/>
    </source>
</evidence>
<comment type="subcellular location">
    <subcellularLocation>
        <location evidence="2">Membrane</location>
        <topology evidence="2">Multi-pass membrane protein</topology>
    </subcellularLocation>
</comment>
<keyword evidence="15" id="KW-0413">Isomerase</keyword>
<evidence type="ECO:0000256" key="2">
    <source>
        <dbReference type="ARBA" id="ARBA00004141"/>
    </source>
</evidence>
<proteinExistence type="inferred from homology"/>
<evidence type="ECO:0000313" key="21">
    <source>
        <dbReference type="Proteomes" id="UP000594364"/>
    </source>
</evidence>
<evidence type="ECO:0000256" key="18">
    <source>
        <dbReference type="ARBA" id="ARBA00029335"/>
    </source>
</evidence>
<dbReference type="AlphaFoldDB" id="A0A7S9PTF6"/>
<feature type="transmembrane region" description="Helical" evidence="19">
    <location>
        <begin position="129"/>
        <end position="146"/>
    </location>
</feature>
<evidence type="ECO:0000256" key="17">
    <source>
        <dbReference type="ARBA" id="ARBA00029313"/>
    </source>
</evidence>
<organism evidence="20 21">
    <name type="scientific">Epichloe festucae (strain Fl1)</name>
    <dbReference type="NCBI Taxonomy" id="877507"/>
    <lineage>
        <taxon>Eukaryota</taxon>
        <taxon>Fungi</taxon>
        <taxon>Dikarya</taxon>
        <taxon>Ascomycota</taxon>
        <taxon>Pezizomycotina</taxon>
        <taxon>Sordariomycetes</taxon>
        <taxon>Hypocreomycetidae</taxon>
        <taxon>Hypocreales</taxon>
        <taxon>Clavicipitaceae</taxon>
        <taxon>Epichloe</taxon>
    </lineage>
</organism>
<evidence type="ECO:0000256" key="9">
    <source>
        <dbReference type="ARBA" id="ARBA00018909"/>
    </source>
</evidence>
<dbReference type="Proteomes" id="UP000594364">
    <property type="component" value="Chromosome 2"/>
</dbReference>
<dbReference type="GO" id="GO:0004311">
    <property type="term" value="F:geranylgeranyl diphosphate synthase activity"/>
    <property type="evidence" value="ECO:0007669"/>
    <property type="project" value="InterPro"/>
</dbReference>
<evidence type="ECO:0000256" key="12">
    <source>
        <dbReference type="ARBA" id="ARBA00022746"/>
    </source>
</evidence>
<protein>
    <recommendedName>
        <fullName evidence="9">Bifunctional lycopene cyclase/phytoene synthase</fullName>
        <ecNumber evidence="8">2.5.1.32</ecNumber>
        <ecNumber evidence="7">5.5.1.19</ecNumber>
    </recommendedName>
</protein>
<dbReference type="UniPathway" id="UPA00802"/>
<comment type="similarity">
    <text evidence="5">In the N-terminal section; belongs to the lycopene beta-cyclase family.</text>
</comment>
<feature type="transmembrane region" description="Helical" evidence="19">
    <location>
        <begin position="6"/>
        <end position="24"/>
    </location>
</feature>
<dbReference type="CDD" id="cd00683">
    <property type="entry name" value="Trans_IPPS_HH"/>
    <property type="match status" value="1"/>
</dbReference>
<dbReference type="PANTHER" id="PTHR31480">
    <property type="entry name" value="BIFUNCTIONAL LYCOPENE CYCLASE/PHYTOENE SYNTHASE"/>
    <property type="match status" value="1"/>
</dbReference>
<evidence type="ECO:0000256" key="14">
    <source>
        <dbReference type="ARBA" id="ARBA00023136"/>
    </source>
</evidence>
<evidence type="ECO:0000256" key="16">
    <source>
        <dbReference type="ARBA" id="ARBA00023268"/>
    </source>
</evidence>
<comment type="catalytic activity">
    <reaction evidence="1">
        <text>2 (2E,6E,10E)-geranylgeranyl diphosphate = 15-cis-phytoene + 2 diphosphate</text>
        <dbReference type="Rhea" id="RHEA:34475"/>
        <dbReference type="ChEBI" id="CHEBI:27787"/>
        <dbReference type="ChEBI" id="CHEBI:33019"/>
        <dbReference type="ChEBI" id="CHEBI:58756"/>
        <dbReference type="EC" id="2.5.1.32"/>
    </reaction>
</comment>
<comment type="catalytic activity">
    <reaction evidence="17">
        <text>gamma-carotene = all-trans-beta-carotene</text>
        <dbReference type="Rhea" id="RHEA:32239"/>
        <dbReference type="ChEBI" id="CHEBI:17579"/>
        <dbReference type="ChEBI" id="CHEBI:27740"/>
        <dbReference type="EC" id="5.5.1.19"/>
    </reaction>
</comment>
<dbReference type="InterPro" id="IPR033904">
    <property type="entry name" value="Trans_IPPS_HH"/>
</dbReference>
<dbReference type="Pfam" id="PF00494">
    <property type="entry name" value="SQS_PSY"/>
    <property type="match status" value="1"/>
</dbReference>
<keyword evidence="21" id="KW-1185">Reference proteome</keyword>
<feature type="transmembrane region" description="Helical" evidence="19">
    <location>
        <begin position="152"/>
        <end position="173"/>
    </location>
</feature>
<feature type="transmembrane region" description="Helical" evidence="19">
    <location>
        <begin position="80"/>
        <end position="108"/>
    </location>
</feature>
<evidence type="ECO:0000256" key="6">
    <source>
        <dbReference type="ARBA" id="ARBA00008406"/>
    </source>
</evidence>
<dbReference type="InterPro" id="IPR017825">
    <property type="entry name" value="Lycopene_cyclase_dom"/>
</dbReference>
<comment type="pathway">
    <text evidence="3">Carotenoid biosynthesis; beta-carotene biosynthesis.</text>
</comment>